<evidence type="ECO:0000256" key="2">
    <source>
        <dbReference type="SAM" id="SignalP"/>
    </source>
</evidence>
<evidence type="ECO:0000313" key="4">
    <source>
        <dbReference type="Proteomes" id="UP000078507"/>
    </source>
</evidence>
<name>A0A178YRX4_SINSA</name>
<organism evidence="3 4">
    <name type="scientific">Sinorhizobium saheli</name>
    <dbReference type="NCBI Taxonomy" id="36856"/>
    <lineage>
        <taxon>Bacteria</taxon>
        <taxon>Pseudomonadati</taxon>
        <taxon>Pseudomonadota</taxon>
        <taxon>Alphaproteobacteria</taxon>
        <taxon>Hyphomicrobiales</taxon>
        <taxon>Rhizobiaceae</taxon>
        <taxon>Sinorhizobium/Ensifer group</taxon>
        <taxon>Sinorhizobium</taxon>
    </lineage>
</organism>
<proteinExistence type="predicted"/>
<feature type="chain" id="PRO_5008098203" evidence="2">
    <location>
        <begin position="24"/>
        <end position="109"/>
    </location>
</feature>
<accession>A0A178YRX4</accession>
<comment type="caution">
    <text evidence="3">The sequence shown here is derived from an EMBL/GenBank/DDBJ whole genome shotgun (WGS) entry which is preliminary data.</text>
</comment>
<feature type="signal peptide" evidence="2">
    <location>
        <begin position="1"/>
        <end position="23"/>
    </location>
</feature>
<keyword evidence="4" id="KW-1185">Reference proteome</keyword>
<reference evidence="3 4" key="1">
    <citation type="submission" date="2015-11" db="EMBL/GenBank/DDBJ databases">
        <title>Ensifer anhuiense sp. nov., an effective nitrogen fixation bacterium with Glycine soja.</title>
        <authorList>
            <person name="Yan H."/>
            <person name="Chen W."/>
        </authorList>
    </citation>
    <scope>NUCLEOTIDE SEQUENCE [LARGE SCALE GENOMIC DNA]</scope>
    <source>
        <strain evidence="3 4">LMG 7837</strain>
    </source>
</reference>
<dbReference type="EMBL" id="LNQB01000036">
    <property type="protein sequence ID" value="OAP50362.1"/>
    <property type="molecule type" value="Genomic_DNA"/>
</dbReference>
<protein>
    <submittedName>
        <fullName evidence="3">Uncharacterized protein</fullName>
    </submittedName>
</protein>
<dbReference type="OrthoDB" id="8370098at2"/>
<evidence type="ECO:0000256" key="1">
    <source>
        <dbReference type="SAM" id="MobiDB-lite"/>
    </source>
</evidence>
<keyword evidence="2" id="KW-0732">Signal</keyword>
<dbReference type="STRING" id="36856.ATB98_20160"/>
<dbReference type="Proteomes" id="UP000078507">
    <property type="component" value="Unassembled WGS sequence"/>
</dbReference>
<feature type="region of interest" description="Disordered" evidence="1">
    <location>
        <begin position="87"/>
        <end position="109"/>
    </location>
</feature>
<gene>
    <name evidence="3" type="ORF">ATB98_20160</name>
</gene>
<dbReference type="RefSeq" id="WP_066867955.1">
    <property type="nucleotide sequence ID" value="NZ_LNQB01000036.1"/>
</dbReference>
<evidence type="ECO:0000313" key="3">
    <source>
        <dbReference type="EMBL" id="OAP50362.1"/>
    </source>
</evidence>
<dbReference type="AlphaFoldDB" id="A0A178YRX4"/>
<sequence>MTWFRSVPALPLAALLASLSPEAGLAEGASLQLAQAYPELPGVRPLNPLQEGDDVVCEQVLIDRNAPFESSSGRPRYDTLYRCRKGNGPVFQGGTLPPSLERQKRGLNY</sequence>